<organism evidence="1 7">
    <name type="scientific">Pseudomonas helleri</name>
    <dbReference type="NCBI Taxonomy" id="1608996"/>
    <lineage>
        <taxon>Bacteria</taxon>
        <taxon>Pseudomonadati</taxon>
        <taxon>Pseudomonadota</taxon>
        <taxon>Gammaproteobacteria</taxon>
        <taxon>Pseudomonadales</taxon>
        <taxon>Pseudomonadaceae</taxon>
        <taxon>Pseudomonas</taxon>
    </lineage>
</organism>
<accession>A0A0J6KS73</accession>
<evidence type="ECO:0000313" key="7">
    <source>
        <dbReference type="Proteomes" id="UP000441404"/>
    </source>
</evidence>
<dbReference type="PROSITE" id="PS51257">
    <property type="entry name" value="PROKAR_LIPOPROTEIN"/>
    <property type="match status" value="1"/>
</dbReference>
<dbReference type="OrthoDB" id="6888982at2"/>
<reference evidence="7 8" key="1">
    <citation type="submission" date="2019-10" db="EMBL/GenBank/DDBJ databases">
        <title>Evaluation of single-gene subtyping targets for Pseudomonas.</title>
        <authorList>
            <person name="Reichler S.J."/>
            <person name="Orsi R.H."/>
            <person name="Wiedmann M."/>
            <person name="Martin N.H."/>
            <person name="Murphy S.I."/>
        </authorList>
    </citation>
    <scope>NUCLEOTIDE SEQUENCE [LARGE SCALE GENOMIC DNA]</scope>
    <source>
        <strain evidence="4 11">FSL R10-1637</strain>
        <strain evidence="6 9">FSL R10-1876</strain>
        <strain evidence="5 10">FSL R10-2107</strain>
        <strain evidence="2 8">FSL R10-2932</strain>
        <strain evidence="3 12">FSL R10-3254</strain>
        <strain evidence="1 7">FSL R10-3257</strain>
    </source>
</reference>
<sequence>MKWGVLVAVLALGGCASVTDIEHTIPTLNVISGKKPDAYAQCLVQQLSKTRNDPQIEPHKDGLRIIVPQKLTSNPTAVIDIEERSGGSSIKVYESMSNVPVRPGDIRQSATHCISGE</sequence>
<accession>A0A0J6JAL5</accession>
<dbReference type="GeneID" id="97254352"/>
<evidence type="ECO:0000313" key="4">
    <source>
        <dbReference type="EMBL" id="MQU05058.1"/>
    </source>
</evidence>
<dbReference type="EMBL" id="WIVX01000003">
    <property type="protein sequence ID" value="MQU30082.1"/>
    <property type="molecule type" value="Genomic_DNA"/>
</dbReference>
<evidence type="ECO:0000313" key="10">
    <source>
        <dbReference type="Proteomes" id="UP000470186"/>
    </source>
</evidence>
<dbReference type="STRING" id="1608996.TU84_23295"/>
<evidence type="ECO:0000313" key="1">
    <source>
        <dbReference type="EMBL" id="MQT49758.1"/>
    </source>
</evidence>
<evidence type="ECO:0000313" key="11">
    <source>
        <dbReference type="Proteomes" id="UP000478064"/>
    </source>
</evidence>
<comment type="caution">
    <text evidence="1">The sequence shown here is derived from an EMBL/GenBank/DDBJ whole genome shotgun (WGS) entry which is preliminary data.</text>
</comment>
<evidence type="ECO:0000313" key="8">
    <source>
        <dbReference type="Proteomes" id="UP000447574"/>
    </source>
</evidence>
<dbReference type="Proteomes" id="UP000441404">
    <property type="component" value="Unassembled WGS sequence"/>
</dbReference>
<dbReference type="Proteomes" id="UP000478064">
    <property type="component" value="Unassembled WGS sequence"/>
</dbReference>
<evidence type="ECO:0000313" key="12">
    <source>
        <dbReference type="Proteomes" id="UP000489190"/>
    </source>
</evidence>
<dbReference type="EMBL" id="WIWF01000048">
    <property type="protein sequence ID" value="MQT75415.1"/>
    <property type="molecule type" value="Genomic_DNA"/>
</dbReference>
<dbReference type="Proteomes" id="UP000489190">
    <property type="component" value="Unassembled WGS sequence"/>
</dbReference>
<dbReference type="RefSeq" id="WP_048373380.1">
    <property type="nucleotide sequence ID" value="NZ_CAUQEU010000002.1"/>
</dbReference>
<name>A0A0J6JAL5_9PSED</name>
<keyword evidence="10" id="KW-1185">Reference proteome</keyword>
<gene>
    <name evidence="4" type="ORF">GHO27_05110</name>
    <name evidence="6" type="ORF">GHO28_08905</name>
    <name evidence="5" type="ORF">GHO30_01490</name>
    <name evidence="2" type="ORF">GHO37_14020</name>
    <name evidence="3" type="ORF">GHO39_23430</name>
    <name evidence="1" type="ORF">GHO40_23985</name>
</gene>
<dbReference type="AlphaFoldDB" id="A0A0J6JAL5"/>
<protein>
    <submittedName>
        <fullName evidence="1">Uncharacterized protein</fullName>
    </submittedName>
</protein>
<dbReference type="Proteomes" id="UP000470186">
    <property type="component" value="Unassembled WGS sequence"/>
</dbReference>
<dbReference type="EMBL" id="WIWJ01000066">
    <property type="protein sequence ID" value="MQT49758.1"/>
    <property type="molecule type" value="Genomic_DNA"/>
</dbReference>
<dbReference type="EMBL" id="WIWI01000084">
    <property type="protein sequence ID" value="MQT92060.1"/>
    <property type="molecule type" value="Genomic_DNA"/>
</dbReference>
<evidence type="ECO:0000313" key="6">
    <source>
        <dbReference type="EMBL" id="MQU42630.1"/>
    </source>
</evidence>
<evidence type="ECO:0000313" key="3">
    <source>
        <dbReference type="EMBL" id="MQT92060.1"/>
    </source>
</evidence>
<dbReference type="EMBL" id="WIVU01000006">
    <property type="protein sequence ID" value="MQU05058.1"/>
    <property type="molecule type" value="Genomic_DNA"/>
</dbReference>
<dbReference type="EMBL" id="WIVV01000030">
    <property type="protein sequence ID" value="MQU42630.1"/>
    <property type="molecule type" value="Genomic_DNA"/>
</dbReference>
<evidence type="ECO:0000313" key="9">
    <source>
        <dbReference type="Proteomes" id="UP000466863"/>
    </source>
</evidence>
<evidence type="ECO:0000313" key="5">
    <source>
        <dbReference type="EMBL" id="MQU30082.1"/>
    </source>
</evidence>
<proteinExistence type="predicted"/>
<dbReference type="Proteomes" id="UP000466863">
    <property type="component" value="Unassembled WGS sequence"/>
</dbReference>
<dbReference type="Proteomes" id="UP000447574">
    <property type="component" value="Unassembled WGS sequence"/>
</dbReference>
<evidence type="ECO:0000313" key="2">
    <source>
        <dbReference type="EMBL" id="MQT75415.1"/>
    </source>
</evidence>